<dbReference type="EMBL" id="JACWUS010000001">
    <property type="protein sequence ID" value="MBD2827705.1"/>
    <property type="molecule type" value="Genomic_DNA"/>
</dbReference>
<organism evidence="2">
    <name type="scientific">Streptomyces globisporus</name>
    <dbReference type="NCBI Taxonomy" id="1908"/>
    <lineage>
        <taxon>Bacteria</taxon>
        <taxon>Bacillati</taxon>
        <taxon>Actinomycetota</taxon>
        <taxon>Actinomycetes</taxon>
        <taxon>Kitasatosporales</taxon>
        <taxon>Streptomycetaceae</taxon>
        <taxon>Streptomyces</taxon>
    </lineage>
</organism>
<name>A0A927GLU5_STRGL</name>
<gene>
    <name evidence="2" type="ORF">ID875_03755</name>
</gene>
<dbReference type="Pfam" id="PF04149">
    <property type="entry name" value="DUF397"/>
    <property type="match status" value="1"/>
</dbReference>
<reference evidence="2" key="1">
    <citation type="journal article" date="2020" name="PLoS ONE">
        <title>Isolation and characterization of Streptomyces bacteriophages and Streptomyces strains encoding biosynthetic arsenals: Streptomyces strains and phages for antibiotic discovery.</title>
        <authorList>
            <person name="Montano E.T."/>
            <person name="Nideffer J.F."/>
            <person name="Brumage L."/>
            <person name="Erb M."/>
            <person name="Derman A.I."/>
            <person name="Davis J.P."/>
            <person name="Estrada E."/>
            <person name="Fu S."/>
            <person name="Le D."/>
            <person name="Vuppala A."/>
            <person name="Tran C."/>
            <person name="Luterstein E."/>
            <person name="Lakkaraju S."/>
            <person name="Panchagnula S."/>
            <person name="Ren C."/>
            <person name="Doan J."/>
            <person name="Tran S."/>
            <person name="Soriano J."/>
            <person name="Fujita Y."/>
            <person name="Gutala P."/>
            <person name="Fujii Q."/>
            <person name="Lee M."/>
            <person name="Bui A."/>
            <person name="Villarreal C."/>
            <person name="Shing S.R."/>
            <person name="Kim S."/>
            <person name="Freeman D."/>
            <person name="Racha V."/>
            <person name="Ho A."/>
            <person name="Kumar P."/>
            <person name="Falah K."/>
            <person name="Dawson T."/>
            <person name="Enustun E."/>
            <person name="Prichard A."/>
            <person name="Gomez A."/>
            <person name="Khanna K."/>
            <person name="Trigg S."/>
            <person name="Fernandez L."/>
            <person name="Pogliano K."/>
            <person name="Pogliano J."/>
        </authorList>
    </citation>
    <scope>NUCLEOTIDE SEQUENCE</scope>
    <source>
        <strain evidence="2">QF2</strain>
    </source>
</reference>
<evidence type="ECO:0000259" key="1">
    <source>
        <dbReference type="Pfam" id="PF04149"/>
    </source>
</evidence>
<feature type="domain" description="DUF397" evidence="1">
    <location>
        <begin position="13"/>
        <end position="63"/>
    </location>
</feature>
<protein>
    <submittedName>
        <fullName evidence="2">DUF397 domain-containing protein</fullName>
    </submittedName>
</protein>
<dbReference type="AlphaFoldDB" id="A0A927GLU5"/>
<evidence type="ECO:0000313" key="2">
    <source>
        <dbReference type="EMBL" id="MBD2827705.1"/>
    </source>
</evidence>
<sequence>MTSATPTVVGPFVKATASGQQDACVEVAPLSDGGRAVRDSKNQHGPRLHFGPAQWTAFTDSVKGRAHQG</sequence>
<proteinExistence type="predicted"/>
<dbReference type="InterPro" id="IPR007278">
    <property type="entry name" value="DUF397"/>
</dbReference>
<comment type="caution">
    <text evidence="2">The sequence shown here is derived from an EMBL/GenBank/DDBJ whole genome shotgun (WGS) entry which is preliminary data.</text>
</comment>
<accession>A0A927GLU5</accession>